<keyword evidence="5" id="KW-0443">Lipid metabolism</keyword>
<evidence type="ECO:0000256" key="2">
    <source>
        <dbReference type="ARBA" id="ARBA00008655"/>
    </source>
</evidence>
<dbReference type="GO" id="GO:0003841">
    <property type="term" value="F:1-acylglycerol-3-phosphate O-acyltransferase activity"/>
    <property type="evidence" value="ECO:0007669"/>
    <property type="project" value="UniProtKB-UniRule"/>
</dbReference>
<dbReference type="GeneID" id="724907"/>
<keyword evidence="4 5" id="KW-0012">Acyltransferase</keyword>
<protein>
    <recommendedName>
        <fullName evidence="5">1-acyl-sn-glycerol-3-phosphate acyltransferase</fullName>
        <ecNumber evidence="5">2.3.1.51</ecNumber>
    </recommendedName>
</protein>
<dbReference type="SMART" id="SM00563">
    <property type="entry name" value="PlsC"/>
    <property type="match status" value="1"/>
</dbReference>
<evidence type="ECO:0000313" key="10">
    <source>
        <dbReference type="RefSeq" id="XP_026298987.1"/>
    </source>
</evidence>
<keyword evidence="6" id="KW-1133">Transmembrane helix</keyword>
<feature type="domain" description="Phospholipid/glycerol acyltransferase" evidence="7">
    <location>
        <begin position="93"/>
        <end position="210"/>
    </location>
</feature>
<dbReference type="CDD" id="cd07989">
    <property type="entry name" value="LPLAT_AGPAT-like"/>
    <property type="match status" value="1"/>
</dbReference>
<feature type="transmembrane region" description="Helical" evidence="6">
    <location>
        <begin position="63"/>
        <end position="81"/>
    </location>
</feature>
<keyword evidence="3 5" id="KW-0808">Transferase</keyword>
<feature type="transmembrane region" description="Helical" evidence="6">
    <location>
        <begin position="6"/>
        <end position="23"/>
    </location>
</feature>
<dbReference type="PANTHER" id="PTHR10434:SF11">
    <property type="entry name" value="1-ACYL-SN-GLYCEROL-3-PHOSPHATE ACYLTRANSFERASE"/>
    <property type="match status" value="1"/>
</dbReference>
<dbReference type="OrthoDB" id="202234at2759"/>
<proteinExistence type="inferred from homology"/>
<evidence type="ECO:0000259" key="7">
    <source>
        <dbReference type="SMART" id="SM00563"/>
    </source>
</evidence>
<evidence type="ECO:0000256" key="4">
    <source>
        <dbReference type="ARBA" id="ARBA00023315"/>
    </source>
</evidence>
<dbReference type="PANTHER" id="PTHR10434">
    <property type="entry name" value="1-ACYL-SN-GLYCEROL-3-PHOSPHATE ACYLTRANSFERASE"/>
    <property type="match status" value="1"/>
</dbReference>
<dbReference type="Proteomes" id="UP000005203">
    <property type="component" value="Linkage group LG10"/>
</dbReference>
<gene>
    <name evidence="10" type="primary">LOC724907</name>
</gene>
<evidence type="ECO:0000256" key="3">
    <source>
        <dbReference type="ARBA" id="ARBA00022679"/>
    </source>
</evidence>
<name>A0A7M7MPC7_APIME</name>
<feature type="transmembrane region" description="Helical" evidence="6">
    <location>
        <begin position="126"/>
        <end position="143"/>
    </location>
</feature>
<keyword evidence="5" id="KW-1208">Phospholipid metabolism</keyword>
<dbReference type="GO" id="GO:0006654">
    <property type="term" value="P:phosphatidic acid biosynthetic process"/>
    <property type="evidence" value="ECO:0007669"/>
    <property type="project" value="TreeGrafter"/>
</dbReference>
<accession>A0A8B8H4Q8</accession>
<comment type="domain">
    <text evidence="5">The HXXXXD motif is essential for acyltransferase activity and may constitute the binding site for the phosphate moiety of the glycerol-3-phosphate.</text>
</comment>
<dbReference type="SUPFAM" id="SSF69593">
    <property type="entry name" value="Glycerol-3-phosphate (1)-acyltransferase"/>
    <property type="match status" value="1"/>
</dbReference>
<sequence length="274" mass="31829">MMNYFGMIFVAIILIISCILFKTSRTFRYYIKYLIFTLHIGTFTAFLIPIFIFRPRNVKNLRILAMVVAPITKIIGVNWELRGRDILEQNRTYIIVSNHQSLLDFLGMYQIWPIMNKCTAIAKREIFYLWPCGLAAWLGRLIFIDRMNSDSARIVLNNATDYIKKNNIKLWIYPEGTRRSTGTIHTFKKGAFHVAIRAQLPIVPVVFSSYYFLSKREKKFESGRVIIKALPEISTKGLTVDDVDSLLEKTRNIMIDAFNEINREIQFSNNSSSS</sequence>
<keyword evidence="6" id="KW-0812">Transmembrane</keyword>
<dbReference type="GO" id="GO:0016020">
    <property type="term" value="C:membrane"/>
    <property type="evidence" value="ECO:0007669"/>
    <property type="project" value="InterPro"/>
</dbReference>
<evidence type="ECO:0000256" key="5">
    <source>
        <dbReference type="RuleBase" id="RU361267"/>
    </source>
</evidence>
<dbReference type="KEGG" id="ame:724907"/>
<keyword evidence="9" id="KW-1185">Reference proteome</keyword>
<keyword evidence="6" id="KW-0472">Membrane</keyword>
<dbReference type="GO" id="GO:0005783">
    <property type="term" value="C:endoplasmic reticulum"/>
    <property type="evidence" value="ECO:0007669"/>
    <property type="project" value="TreeGrafter"/>
</dbReference>
<evidence type="ECO:0000313" key="8">
    <source>
        <dbReference type="EnsemblMetazoa" id="XP_026298987"/>
    </source>
</evidence>
<reference evidence="8" key="1">
    <citation type="submission" date="2021-01" db="UniProtKB">
        <authorList>
            <consortium name="EnsemblMetazoa"/>
        </authorList>
    </citation>
    <scope>IDENTIFICATION</scope>
    <source>
        <strain evidence="8">DH4</strain>
    </source>
</reference>
<evidence type="ECO:0000256" key="1">
    <source>
        <dbReference type="ARBA" id="ARBA00004728"/>
    </source>
</evidence>
<dbReference type="Pfam" id="PF01553">
    <property type="entry name" value="Acyltransferase"/>
    <property type="match status" value="1"/>
</dbReference>
<comment type="pathway">
    <text evidence="1">Phospholipid metabolism; CDP-diacylglycerol biosynthesis; CDP-diacylglycerol from sn-glycerol 3-phosphate: step 2/3.</text>
</comment>
<dbReference type="InterPro" id="IPR004552">
    <property type="entry name" value="AGP_acyltrans"/>
</dbReference>
<accession>A0A7M7MPC7</accession>
<comment type="similarity">
    <text evidence="2 5">Belongs to the 1-acyl-sn-glycerol-3-phosphate acyltransferase family.</text>
</comment>
<reference evidence="10" key="2">
    <citation type="submission" date="2025-04" db="UniProtKB">
        <authorList>
            <consortium name="RefSeq"/>
        </authorList>
    </citation>
    <scope>IDENTIFICATION</scope>
    <source>
        <strain evidence="10">DH4</strain>
        <tissue evidence="10">Whole body</tissue>
    </source>
</reference>
<dbReference type="AlphaFoldDB" id="A0A7M7MPC7"/>
<dbReference type="EC" id="2.3.1.51" evidence="5"/>
<organism evidence="8">
    <name type="scientific">Apis mellifera</name>
    <name type="common">Honeybee</name>
    <dbReference type="NCBI Taxonomy" id="7460"/>
    <lineage>
        <taxon>Eukaryota</taxon>
        <taxon>Metazoa</taxon>
        <taxon>Ecdysozoa</taxon>
        <taxon>Arthropoda</taxon>
        <taxon>Hexapoda</taxon>
        <taxon>Insecta</taxon>
        <taxon>Pterygota</taxon>
        <taxon>Neoptera</taxon>
        <taxon>Endopterygota</taxon>
        <taxon>Hymenoptera</taxon>
        <taxon>Apocrita</taxon>
        <taxon>Aculeata</taxon>
        <taxon>Apoidea</taxon>
        <taxon>Anthophila</taxon>
        <taxon>Apidae</taxon>
        <taxon>Apis</taxon>
    </lineage>
</organism>
<keyword evidence="5" id="KW-0444">Lipid biosynthesis</keyword>
<comment type="catalytic activity">
    <reaction evidence="5">
        <text>a 1-acyl-sn-glycero-3-phosphate + an acyl-CoA = a 1,2-diacyl-sn-glycero-3-phosphate + CoA</text>
        <dbReference type="Rhea" id="RHEA:19709"/>
        <dbReference type="ChEBI" id="CHEBI:57287"/>
        <dbReference type="ChEBI" id="CHEBI:57970"/>
        <dbReference type="ChEBI" id="CHEBI:58342"/>
        <dbReference type="ChEBI" id="CHEBI:58608"/>
        <dbReference type="EC" id="2.3.1.51"/>
    </reaction>
</comment>
<dbReference type="EnsemblMetazoa" id="XM_026443202">
    <property type="protein sequence ID" value="XP_026298987"/>
    <property type="gene ID" value="LOC724907"/>
</dbReference>
<evidence type="ECO:0000313" key="9">
    <source>
        <dbReference type="Proteomes" id="UP000005203"/>
    </source>
</evidence>
<evidence type="ECO:0000256" key="6">
    <source>
        <dbReference type="SAM" id="Phobius"/>
    </source>
</evidence>
<feature type="transmembrane region" description="Helical" evidence="6">
    <location>
        <begin position="30"/>
        <end position="51"/>
    </location>
</feature>
<dbReference type="NCBIfam" id="TIGR00530">
    <property type="entry name" value="AGP_acyltrn"/>
    <property type="match status" value="1"/>
</dbReference>
<keyword evidence="5" id="KW-0594">Phospholipid biosynthesis</keyword>
<dbReference type="InterPro" id="IPR002123">
    <property type="entry name" value="Plipid/glycerol_acylTrfase"/>
</dbReference>
<dbReference type="RefSeq" id="XP_026298987.1">
    <property type="nucleotide sequence ID" value="XM_026443202.1"/>
</dbReference>